<keyword evidence="1" id="KW-0812">Transmembrane</keyword>
<feature type="transmembrane region" description="Helical" evidence="1">
    <location>
        <begin position="38"/>
        <end position="60"/>
    </location>
</feature>
<keyword evidence="1" id="KW-0472">Membrane</keyword>
<reference evidence="3 4" key="1">
    <citation type="journal article" date="2017" name="ISME J.">
        <title>Potential for microbial H2 and metal transformations associated with novel bacteria and archaea in deep terrestrial subsurface sediments.</title>
        <authorList>
            <person name="Hernsdorf A.W."/>
            <person name="Amano Y."/>
            <person name="Miyakawa K."/>
            <person name="Ise K."/>
            <person name="Suzuki Y."/>
            <person name="Anantharaman K."/>
            <person name="Probst A."/>
            <person name="Burstein D."/>
            <person name="Thomas B.C."/>
            <person name="Banfield J.F."/>
        </authorList>
    </citation>
    <scope>NUCLEOTIDE SEQUENCE [LARGE SCALE GENOMIC DNA]</scope>
    <source>
        <strain evidence="3">HGW-Falkowbacteria-1</strain>
    </source>
</reference>
<gene>
    <name evidence="3" type="ORF">CVU82_02075</name>
</gene>
<comment type="caution">
    <text evidence="3">The sequence shown here is derived from an EMBL/GenBank/DDBJ whole genome shotgun (WGS) entry which is preliminary data.</text>
</comment>
<dbReference type="AlphaFoldDB" id="A0A2N2E9E6"/>
<protein>
    <recommendedName>
        <fullName evidence="2">DUF7670 domain-containing protein</fullName>
    </recommendedName>
</protein>
<keyword evidence="1" id="KW-1133">Transmembrane helix</keyword>
<evidence type="ECO:0000256" key="1">
    <source>
        <dbReference type="SAM" id="Phobius"/>
    </source>
</evidence>
<evidence type="ECO:0000259" key="2">
    <source>
        <dbReference type="Pfam" id="PF24709"/>
    </source>
</evidence>
<feature type="domain" description="DUF7670" evidence="2">
    <location>
        <begin position="3"/>
        <end position="120"/>
    </location>
</feature>
<organism evidence="3 4">
    <name type="scientific">Candidatus Falkowbacteria bacterium HGW-Falkowbacteria-1</name>
    <dbReference type="NCBI Taxonomy" id="2013768"/>
    <lineage>
        <taxon>Bacteria</taxon>
        <taxon>Candidatus Falkowiibacteriota</taxon>
    </lineage>
</organism>
<feature type="transmembrane region" description="Helical" evidence="1">
    <location>
        <begin position="67"/>
        <end position="85"/>
    </location>
</feature>
<evidence type="ECO:0000313" key="4">
    <source>
        <dbReference type="Proteomes" id="UP000233517"/>
    </source>
</evidence>
<dbReference type="Proteomes" id="UP000233517">
    <property type="component" value="Unassembled WGS sequence"/>
</dbReference>
<feature type="transmembrane region" description="Helical" evidence="1">
    <location>
        <begin position="91"/>
        <end position="116"/>
    </location>
</feature>
<dbReference type="InterPro" id="IPR056087">
    <property type="entry name" value="DUF7670"/>
</dbReference>
<accession>A0A2N2E9E6</accession>
<feature type="transmembrane region" description="Helical" evidence="1">
    <location>
        <begin position="12"/>
        <end position="32"/>
    </location>
</feature>
<dbReference type="Pfam" id="PF24709">
    <property type="entry name" value="DUF7670"/>
    <property type="match status" value="1"/>
</dbReference>
<dbReference type="EMBL" id="PHAI01000002">
    <property type="protein sequence ID" value="PKM91363.1"/>
    <property type="molecule type" value="Genomic_DNA"/>
</dbReference>
<name>A0A2N2E9E6_9BACT</name>
<proteinExistence type="predicted"/>
<sequence length="126" mass="14472">MENKISKSLYWTPRILSIIFICFLALMSLDVFGSGLNFWQTVVALFMHNLPALVLLVVLIISWKHEIVGGVGFILAGLVYIVLLMRNQFEWYLLSWAIQISGVAFLVGTLFLVTWFKKRKTECRSN</sequence>
<evidence type="ECO:0000313" key="3">
    <source>
        <dbReference type="EMBL" id="PKM91363.1"/>
    </source>
</evidence>